<dbReference type="AlphaFoldDB" id="A0A0C9VA66"/>
<gene>
    <name evidence="1" type="ORF">M422DRAFT_182388</name>
</gene>
<proteinExistence type="predicted"/>
<dbReference type="HOGENOM" id="CLU_493530_0_0_1"/>
<evidence type="ECO:0000313" key="2">
    <source>
        <dbReference type="Proteomes" id="UP000054279"/>
    </source>
</evidence>
<dbReference type="InterPro" id="IPR052055">
    <property type="entry name" value="Hepadnavirus_pol/RT"/>
</dbReference>
<organism evidence="1 2">
    <name type="scientific">Sphaerobolus stellatus (strain SS14)</name>
    <dbReference type="NCBI Taxonomy" id="990650"/>
    <lineage>
        <taxon>Eukaryota</taxon>
        <taxon>Fungi</taxon>
        <taxon>Dikarya</taxon>
        <taxon>Basidiomycota</taxon>
        <taxon>Agaricomycotina</taxon>
        <taxon>Agaricomycetes</taxon>
        <taxon>Phallomycetidae</taxon>
        <taxon>Geastrales</taxon>
        <taxon>Sphaerobolaceae</taxon>
        <taxon>Sphaerobolus</taxon>
    </lineage>
</organism>
<keyword evidence="2" id="KW-1185">Reference proteome</keyword>
<dbReference type="InterPro" id="IPR043502">
    <property type="entry name" value="DNA/RNA_pol_sf"/>
</dbReference>
<reference evidence="1 2" key="1">
    <citation type="submission" date="2014-06" db="EMBL/GenBank/DDBJ databases">
        <title>Evolutionary Origins and Diversification of the Mycorrhizal Mutualists.</title>
        <authorList>
            <consortium name="DOE Joint Genome Institute"/>
            <consortium name="Mycorrhizal Genomics Consortium"/>
            <person name="Kohler A."/>
            <person name="Kuo A."/>
            <person name="Nagy L.G."/>
            <person name="Floudas D."/>
            <person name="Copeland A."/>
            <person name="Barry K.W."/>
            <person name="Cichocki N."/>
            <person name="Veneault-Fourrey C."/>
            <person name="LaButti K."/>
            <person name="Lindquist E.A."/>
            <person name="Lipzen A."/>
            <person name="Lundell T."/>
            <person name="Morin E."/>
            <person name="Murat C."/>
            <person name="Riley R."/>
            <person name="Ohm R."/>
            <person name="Sun H."/>
            <person name="Tunlid A."/>
            <person name="Henrissat B."/>
            <person name="Grigoriev I.V."/>
            <person name="Hibbett D.S."/>
            <person name="Martin F."/>
        </authorList>
    </citation>
    <scope>NUCLEOTIDE SEQUENCE [LARGE SCALE GENOMIC DNA]</scope>
    <source>
        <strain evidence="1 2">SS14</strain>
    </source>
</reference>
<dbReference type="OrthoDB" id="198652at2759"/>
<dbReference type="EMBL" id="KN837202">
    <property type="protein sequence ID" value="KIJ34231.1"/>
    <property type="molecule type" value="Genomic_DNA"/>
</dbReference>
<accession>A0A0C9VA66</accession>
<sequence length="604" mass="68500">MHNFGKLLRKAYTKYGRAPAYLFKSDCLEAFCRIPMHVLWQIRQVVTIDGQCHVDRCLVFGNWGAPNIWCSFMALVVWIAINIKHIEDLLHYMDDAFGYEMDPVLEYYVPYDKHYPKKQVVLLHLWDELNLPHNIKKQEFGSSLVIISFHVDPACMTLSISLSAREEPGTAIEKFLDMSKSHRRSLHQWQHLLGWVNWALNIFPLLRPALQSCYAKITGKSFRNAGIFLNKAVIRDLTWFTERIKSTHGLHFFEDEEWDYIQGNLIIFCGASTVGLGFYIPAKALGFTSNIPPNPLVPNILFYETLTVTSTVAWAAALQFPPCRLLIYTDSLDIVEMFHSLCAQEGYNELLLFMVELLMSKRISLRVCRVAGTNNSIADAISCSPNGNLGPLSDCSVNVQLLLVTPWKNHNFPIQPTIDMLSFYVVYMCHHIKPSTVGTYLSGICHLLEPYYPDVRKACSSQMVCRLLAGMKKLSGLQPTNCKRALTHEDLCFIISSLTVNPSYNDCLFIAMLLTSFFGLLQLGEITFPDNPCKCSFKKVIMSHTLSVVPMCLAFTLPYHKADQFYTGNTVIIEALPHSPINPLSHMQAYLALQDATFPLLPSL</sequence>
<dbReference type="PANTHER" id="PTHR33050:SF7">
    <property type="entry name" value="RIBONUCLEASE H"/>
    <property type="match status" value="1"/>
</dbReference>
<dbReference type="SUPFAM" id="SSF56672">
    <property type="entry name" value="DNA/RNA polymerases"/>
    <property type="match status" value="1"/>
</dbReference>
<dbReference type="PANTHER" id="PTHR33050">
    <property type="entry name" value="REVERSE TRANSCRIPTASE DOMAIN-CONTAINING PROTEIN"/>
    <property type="match status" value="1"/>
</dbReference>
<evidence type="ECO:0000313" key="1">
    <source>
        <dbReference type="EMBL" id="KIJ34231.1"/>
    </source>
</evidence>
<dbReference type="Proteomes" id="UP000054279">
    <property type="component" value="Unassembled WGS sequence"/>
</dbReference>
<protein>
    <submittedName>
        <fullName evidence="1">Uncharacterized protein</fullName>
    </submittedName>
</protein>
<name>A0A0C9VA66_SPHS4</name>